<dbReference type="InterPro" id="IPR036291">
    <property type="entry name" value="NAD(P)-bd_dom_sf"/>
</dbReference>
<dbReference type="PANTHER" id="PTHR42879:SF6">
    <property type="entry name" value="NADPH-DEPENDENT REDUCTASE BACG"/>
    <property type="match status" value="1"/>
</dbReference>
<dbReference type="RefSeq" id="WP_345442481.1">
    <property type="nucleotide sequence ID" value="NZ_BAABHK010000025.1"/>
</dbReference>
<sequence>MDLGLNGKVAVVSGGSSGIGLAITRDLVREGATVSIAGRDAGRLAKARDEIAADLGAEVGTRVLDLRDTGAARAWVDDTAAEHGAVNIVVSNAGGPPAGPTGAFGPDGYRDAVDLGMISHIGFVQAALPHLQRAGWGRILIVASETIRDIIPKYALSAIARSGLAAYAKTLVHELGPGDVTVNVLAPGYTATDALLSGLDGDVEAETVRIAEQADIPLGRVARPEEVAAAGTFLLSARASFVTGTVQVVDGGRSLGM</sequence>
<comment type="similarity">
    <text evidence="1">Belongs to the short-chain dehydrogenases/reductases (SDR) family.</text>
</comment>
<dbReference type="PANTHER" id="PTHR42879">
    <property type="entry name" value="3-OXOACYL-(ACYL-CARRIER-PROTEIN) REDUCTASE"/>
    <property type="match status" value="1"/>
</dbReference>
<dbReference type="InterPro" id="IPR002347">
    <property type="entry name" value="SDR_fam"/>
</dbReference>
<evidence type="ECO:0000256" key="1">
    <source>
        <dbReference type="ARBA" id="ARBA00006484"/>
    </source>
</evidence>
<dbReference type="SUPFAM" id="SSF51735">
    <property type="entry name" value="NAD(P)-binding Rossmann-fold domains"/>
    <property type="match status" value="1"/>
</dbReference>
<dbReference type="PRINTS" id="PR00081">
    <property type="entry name" value="GDHRDH"/>
</dbReference>
<protein>
    <submittedName>
        <fullName evidence="2">SDR family oxidoreductase</fullName>
    </submittedName>
</protein>
<organism evidence="2 3">
    <name type="scientific">Actinoallomurus vinaceus</name>
    <dbReference type="NCBI Taxonomy" id="1080074"/>
    <lineage>
        <taxon>Bacteria</taxon>
        <taxon>Bacillati</taxon>
        <taxon>Actinomycetota</taxon>
        <taxon>Actinomycetes</taxon>
        <taxon>Streptosporangiales</taxon>
        <taxon>Thermomonosporaceae</taxon>
        <taxon>Actinoallomurus</taxon>
    </lineage>
</organism>
<name>A0ABP8USB4_9ACTN</name>
<evidence type="ECO:0000313" key="3">
    <source>
        <dbReference type="Proteomes" id="UP001501442"/>
    </source>
</evidence>
<accession>A0ABP8USB4</accession>
<dbReference type="Gene3D" id="3.40.50.720">
    <property type="entry name" value="NAD(P)-binding Rossmann-like Domain"/>
    <property type="match status" value="1"/>
</dbReference>
<dbReference type="InterPro" id="IPR050259">
    <property type="entry name" value="SDR"/>
</dbReference>
<keyword evidence="3" id="KW-1185">Reference proteome</keyword>
<dbReference type="EMBL" id="BAABHK010000025">
    <property type="protein sequence ID" value="GAA4638922.1"/>
    <property type="molecule type" value="Genomic_DNA"/>
</dbReference>
<dbReference type="Proteomes" id="UP001501442">
    <property type="component" value="Unassembled WGS sequence"/>
</dbReference>
<gene>
    <name evidence="2" type="ORF">GCM10023196_098510</name>
</gene>
<proteinExistence type="inferred from homology"/>
<comment type="caution">
    <text evidence="2">The sequence shown here is derived from an EMBL/GenBank/DDBJ whole genome shotgun (WGS) entry which is preliminary data.</text>
</comment>
<evidence type="ECO:0000313" key="2">
    <source>
        <dbReference type="EMBL" id="GAA4638922.1"/>
    </source>
</evidence>
<dbReference type="Pfam" id="PF13561">
    <property type="entry name" value="adh_short_C2"/>
    <property type="match status" value="1"/>
</dbReference>
<reference evidence="3" key="1">
    <citation type="journal article" date="2019" name="Int. J. Syst. Evol. Microbiol.">
        <title>The Global Catalogue of Microorganisms (GCM) 10K type strain sequencing project: providing services to taxonomists for standard genome sequencing and annotation.</title>
        <authorList>
            <consortium name="The Broad Institute Genomics Platform"/>
            <consortium name="The Broad Institute Genome Sequencing Center for Infectious Disease"/>
            <person name="Wu L."/>
            <person name="Ma J."/>
        </authorList>
    </citation>
    <scope>NUCLEOTIDE SEQUENCE [LARGE SCALE GENOMIC DNA]</scope>
    <source>
        <strain evidence="3">JCM 17939</strain>
    </source>
</reference>